<reference evidence="2" key="1">
    <citation type="submission" date="2021-10" db="EMBL/GenBank/DDBJ databases">
        <title>Tropical sea cucumber genome reveals ecological adaptation and Cuvierian tubules defense mechanism.</title>
        <authorList>
            <person name="Chen T."/>
        </authorList>
    </citation>
    <scope>NUCLEOTIDE SEQUENCE</scope>
    <source>
        <strain evidence="2">Nanhai2018</strain>
        <tissue evidence="2">Muscle</tissue>
    </source>
</reference>
<dbReference type="AlphaFoldDB" id="A0A9Q0Y8M9"/>
<dbReference type="EMBL" id="JAIZAY010001134">
    <property type="protein sequence ID" value="KAJ8017693.1"/>
    <property type="molecule type" value="Genomic_DNA"/>
</dbReference>
<gene>
    <name evidence="2" type="ORF">HOLleu_44710</name>
</gene>
<accession>A0A9Q0Y8M9</accession>
<comment type="caution">
    <text evidence="2">The sequence shown here is derived from an EMBL/GenBank/DDBJ whole genome shotgun (WGS) entry which is preliminary data.</text>
</comment>
<proteinExistence type="predicted"/>
<evidence type="ECO:0000313" key="3">
    <source>
        <dbReference type="Proteomes" id="UP001152320"/>
    </source>
</evidence>
<evidence type="ECO:0000256" key="1">
    <source>
        <dbReference type="SAM" id="MobiDB-lite"/>
    </source>
</evidence>
<name>A0A9Q0Y8M9_HOLLE</name>
<keyword evidence="3" id="KW-1185">Reference proteome</keyword>
<organism evidence="2 3">
    <name type="scientific">Holothuria leucospilota</name>
    <name type="common">Black long sea cucumber</name>
    <name type="synonym">Mertensiothuria leucospilota</name>
    <dbReference type="NCBI Taxonomy" id="206669"/>
    <lineage>
        <taxon>Eukaryota</taxon>
        <taxon>Metazoa</taxon>
        <taxon>Echinodermata</taxon>
        <taxon>Eleutherozoa</taxon>
        <taxon>Echinozoa</taxon>
        <taxon>Holothuroidea</taxon>
        <taxon>Aspidochirotacea</taxon>
        <taxon>Aspidochirotida</taxon>
        <taxon>Holothuriidae</taxon>
        <taxon>Holothuria</taxon>
    </lineage>
</organism>
<protein>
    <submittedName>
        <fullName evidence="2">Uncharacterized protein</fullName>
    </submittedName>
</protein>
<evidence type="ECO:0000313" key="2">
    <source>
        <dbReference type="EMBL" id="KAJ8017693.1"/>
    </source>
</evidence>
<feature type="region of interest" description="Disordered" evidence="1">
    <location>
        <begin position="65"/>
        <end position="121"/>
    </location>
</feature>
<sequence length="121" mass="13355">MTDFDDAMNDLRGKLGTFCYSEVHLPGRANKLLNRSSPVKFDSVFKSPSKQKPISLSPKMTSLNLTRSASDDDGSKALSDITNNAKLRSGQVQSPSGYQDPRTIYGNIKNHPDAKKMVKYS</sequence>
<feature type="compositionally biased region" description="Polar residues" evidence="1">
    <location>
        <begin position="80"/>
        <end position="97"/>
    </location>
</feature>
<feature type="compositionally biased region" description="Basic and acidic residues" evidence="1">
    <location>
        <begin position="110"/>
        <end position="121"/>
    </location>
</feature>
<dbReference type="Proteomes" id="UP001152320">
    <property type="component" value="Unassembled WGS sequence"/>
</dbReference>